<dbReference type="AlphaFoldDB" id="A0AAW0DYU3"/>
<keyword evidence="3" id="KW-1185">Reference proteome</keyword>
<comment type="caution">
    <text evidence="2">The sequence shown here is derived from an EMBL/GenBank/DDBJ whole genome shotgun (WGS) entry which is preliminary data.</text>
</comment>
<feature type="compositionally biased region" description="Basic and acidic residues" evidence="1">
    <location>
        <begin position="129"/>
        <end position="139"/>
    </location>
</feature>
<reference evidence="2 3" key="1">
    <citation type="journal article" date="2024" name="J Genomics">
        <title>Draft genome sequencing and assembly of Favolaschia claudopus CIRM-BRFM 2984 isolated from oak limbs.</title>
        <authorList>
            <person name="Navarro D."/>
            <person name="Drula E."/>
            <person name="Chaduli D."/>
            <person name="Cazenave R."/>
            <person name="Ahrendt S."/>
            <person name="Wang J."/>
            <person name="Lipzen A."/>
            <person name="Daum C."/>
            <person name="Barry K."/>
            <person name="Grigoriev I.V."/>
            <person name="Favel A."/>
            <person name="Rosso M.N."/>
            <person name="Martin F."/>
        </authorList>
    </citation>
    <scope>NUCLEOTIDE SEQUENCE [LARGE SCALE GENOMIC DNA]</scope>
    <source>
        <strain evidence="2 3">CIRM-BRFM 2984</strain>
    </source>
</reference>
<proteinExistence type="predicted"/>
<feature type="region of interest" description="Disordered" evidence="1">
    <location>
        <begin position="110"/>
        <end position="140"/>
    </location>
</feature>
<organism evidence="2 3">
    <name type="scientific">Favolaschia claudopus</name>
    <dbReference type="NCBI Taxonomy" id="2862362"/>
    <lineage>
        <taxon>Eukaryota</taxon>
        <taxon>Fungi</taxon>
        <taxon>Dikarya</taxon>
        <taxon>Basidiomycota</taxon>
        <taxon>Agaricomycotina</taxon>
        <taxon>Agaricomycetes</taxon>
        <taxon>Agaricomycetidae</taxon>
        <taxon>Agaricales</taxon>
        <taxon>Marasmiineae</taxon>
        <taxon>Mycenaceae</taxon>
        <taxon>Favolaschia</taxon>
    </lineage>
</organism>
<dbReference type="Proteomes" id="UP001362999">
    <property type="component" value="Unassembled WGS sequence"/>
</dbReference>
<dbReference type="EMBL" id="JAWWNJ010000005">
    <property type="protein sequence ID" value="KAK7056092.1"/>
    <property type="molecule type" value="Genomic_DNA"/>
</dbReference>
<protein>
    <submittedName>
        <fullName evidence="2">Uncharacterized protein</fullName>
    </submittedName>
</protein>
<evidence type="ECO:0000313" key="2">
    <source>
        <dbReference type="EMBL" id="KAK7056092.1"/>
    </source>
</evidence>
<accession>A0AAW0DYU3</accession>
<evidence type="ECO:0000313" key="3">
    <source>
        <dbReference type="Proteomes" id="UP001362999"/>
    </source>
</evidence>
<gene>
    <name evidence="2" type="ORF">R3P38DRAFT_3254016</name>
</gene>
<evidence type="ECO:0000256" key="1">
    <source>
        <dbReference type="SAM" id="MobiDB-lite"/>
    </source>
</evidence>
<name>A0AAW0DYU3_9AGAR</name>
<sequence length="287" mass="31420">MSRSKFLTCCRRLPPQRALRSLRAPARPTCPNLYQHPRIRCPLPPHEYHGSNSLLFLVPLVPLPPPSVPAPRPILGPQKAVRSTITSDNGAFTWSAVLATSACFAISLDQSRSPSPSIPPMPPSSRSTKIREAHHHLPESRTSPLRCLYGLRTPPRVAPPSLPSTDGAAYLAPLRRPSTANRCAPPHLAARVSPRCRQFCALRLPLCAANIKNSPTAFLCAAPLPHGPRPLPHASWARTIDSTRPHWSFCPALCSPRNDMRIIDASWTTTPSTSIFLSILRILLACN</sequence>